<dbReference type="InterPro" id="IPR006915">
    <property type="entry name" value="DUF637_hemagglutn_put"/>
</dbReference>
<comment type="subcellular location">
    <subcellularLocation>
        <location evidence="1">Target cell</location>
        <location evidence="1">Target cell cytoplasm</location>
    </subcellularLocation>
</comment>
<feature type="domain" description="VENN motif-containing" evidence="5">
    <location>
        <begin position="196"/>
        <end position="237"/>
    </location>
</feature>
<keyword evidence="4" id="KW-0843">Virulence</keyword>
<dbReference type="Pfam" id="PF04830">
    <property type="entry name" value="DUF637"/>
    <property type="match status" value="1"/>
</dbReference>
<evidence type="ECO:0000256" key="1">
    <source>
        <dbReference type="ARBA" id="ARBA00004219"/>
    </source>
</evidence>
<evidence type="ECO:0000313" key="7">
    <source>
        <dbReference type="EMBL" id="TCP06116.1"/>
    </source>
</evidence>
<organism evidence="7 8">
    <name type="scientific">Uruburuella suis</name>
    <dbReference type="NCBI Taxonomy" id="252130"/>
    <lineage>
        <taxon>Bacteria</taxon>
        <taxon>Pseudomonadati</taxon>
        <taxon>Pseudomonadota</taxon>
        <taxon>Betaproteobacteria</taxon>
        <taxon>Neisseriales</taxon>
        <taxon>Neisseriaceae</taxon>
        <taxon>Uruburuella</taxon>
    </lineage>
</organism>
<proteinExistence type="predicted"/>
<accession>A0ABY2BZN7</accession>
<comment type="caution">
    <text evidence="7">The sequence shown here is derived from an EMBL/GenBank/DDBJ whole genome shotgun (WGS) entry which is preliminary data.</text>
</comment>
<dbReference type="Proteomes" id="UP000294721">
    <property type="component" value="Unassembled WGS sequence"/>
</dbReference>
<sequence>MHLHLPSGTVVTGTSAAMANAAFLSLATQASISLVNNKGNLGKTFKELGRSSTVKNLATAVLTAGVADKIGATSALNNVSNTEWVNNLSVNLATAGSSAVISTAINGGSLQDSLESAILSALVQTAHGAAASKIKDLDNHYIAHKVAHAVAGCAAAAANKGKCQDGAIGAAVGEIVGEKLLGGRDLSKLPAAERAAEEAKIIAYSRLVAGTAAGLTGGDVNVAADAAKVAVENNTLREELILEVHRHDEFMNSLSPSERQQWQKAFQDADLETLDIAAFAATLYPITGGSVRGIKWTADAAKTFQAWNATRLITVNFVKNPKTVWGKSAVDIAKQFERAGYSTTIRSSNRQGSLAKIVEIKGHPSIQQIQIHPGGGRHAGAYYKLSTTNKGVVKVVDKGTYIPTVGEKAQIIYK</sequence>
<feature type="domain" description="DUF637" evidence="6">
    <location>
        <begin position="18"/>
        <end position="170"/>
    </location>
</feature>
<dbReference type="Pfam" id="PF04829">
    <property type="entry name" value="PT-VENN"/>
    <property type="match status" value="1"/>
</dbReference>
<evidence type="ECO:0000256" key="2">
    <source>
        <dbReference type="ARBA" id="ARBA00022656"/>
    </source>
</evidence>
<reference evidence="7 8" key="1">
    <citation type="submission" date="2019-03" db="EMBL/GenBank/DDBJ databases">
        <title>Genomic Encyclopedia of Type Strains, Phase IV (KMG-IV): sequencing the most valuable type-strain genomes for metagenomic binning, comparative biology and taxonomic classification.</title>
        <authorList>
            <person name="Goeker M."/>
        </authorList>
    </citation>
    <scope>NUCLEOTIDE SEQUENCE [LARGE SCALE GENOMIC DNA]</scope>
    <source>
        <strain evidence="7 8">DSM 17474</strain>
    </source>
</reference>
<protein>
    <submittedName>
        <fullName evidence="7">VENN motif-containing pre-toxin protein</fullName>
    </submittedName>
</protein>
<evidence type="ECO:0000313" key="8">
    <source>
        <dbReference type="Proteomes" id="UP000294721"/>
    </source>
</evidence>
<keyword evidence="8" id="KW-1185">Reference proteome</keyword>
<evidence type="ECO:0000259" key="6">
    <source>
        <dbReference type="Pfam" id="PF04830"/>
    </source>
</evidence>
<keyword evidence="3" id="KW-1266">Target cell cytoplasm</keyword>
<evidence type="ECO:0000259" key="5">
    <source>
        <dbReference type="Pfam" id="PF04829"/>
    </source>
</evidence>
<evidence type="ECO:0000256" key="4">
    <source>
        <dbReference type="ARBA" id="ARBA00023026"/>
    </source>
</evidence>
<dbReference type="EMBL" id="SLXE01000013">
    <property type="protein sequence ID" value="TCP06116.1"/>
    <property type="molecule type" value="Genomic_DNA"/>
</dbReference>
<dbReference type="InterPro" id="IPR006914">
    <property type="entry name" value="VENN_dom"/>
</dbReference>
<keyword evidence="2" id="KW-0800">Toxin</keyword>
<evidence type="ECO:0000256" key="3">
    <source>
        <dbReference type="ARBA" id="ARBA00022913"/>
    </source>
</evidence>
<gene>
    <name evidence="7" type="ORF">EV680_11338</name>
</gene>
<name>A0ABY2BZN7_9NEIS</name>